<sequence>MGLIISRIAKLFFPKSKVRILMVGLDASGKTTILYKLKLGETVTTTPTIGFNVETVEYKNVSFSVWDNELRDSALLVFANKQDFPDAMNTSEVAHKLGLHSLGHRQWFVQCSSATSGEGLYEGLNWLSTIIVGKPV</sequence>
<dbReference type="GO" id="GO:0015031">
    <property type="term" value="P:protein transport"/>
    <property type="evidence" value="ECO:0007669"/>
    <property type="project" value="UniProtKB-KW"/>
</dbReference>
<evidence type="ECO:0000256" key="7">
    <source>
        <dbReference type="PIRSR" id="PIRSR606689-1"/>
    </source>
</evidence>
<dbReference type="InterPro" id="IPR024156">
    <property type="entry name" value="Small_GTPase_ARF"/>
</dbReference>
<evidence type="ECO:0000256" key="3">
    <source>
        <dbReference type="ARBA" id="ARBA00022741"/>
    </source>
</evidence>
<organism evidence="9 10">
    <name type="scientific">Linum tenue</name>
    <dbReference type="NCBI Taxonomy" id="586396"/>
    <lineage>
        <taxon>Eukaryota</taxon>
        <taxon>Viridiplantae</taxon>
        <taxon>Streptophyta</taxon>
        <taxon>Embryophyta</taxon>
        <taxon>Tracheophyta</taxon>
        <taxon>Spermatophyta</taxon>
        <taxon>Magnoliopsida</taxon>
        <taxon>eudicotyledons</taxon>
        <taxon>Gunneridae</taxon>
        <taxon>Pentapetalae</taxon>
        <taxon>rosids</taxon>
        <taxon>fabids</taxon>
        <taxon>Malpighiales</taxon>
        <taxon>Linaceae</taxon>
        <taxon>Linum</taxon>
    </lineage>
</organism>
<keyword evidence="6 7" id="KW-0342">GTP-binding</keyword>
<evidence type="ECO:0000256" key="6">
    <source>
        <dbReference type="ARBA" id="ARBA00023134"/>
    </source>
</evidence>
<feature type="binding site" evidence="7">
    <location>
        <begin position="80"/>
        <end position="83"/>
    </location>
    <ligand>
        <name>GTP</name>
        <dbReference type="ChEBI" id="CHEBI:37565"/>
    </ligand>
</feature>
<dbReference type="InterPro" id="IPR027417">
    <property type="entry name" value="P-loop_NTPase"/>
</dbReference>
<keyword evidence="2" id="KW-0519">Myristate</keyword>
<dbReference type="Gene3D" id="3.40.50.300">
    <property type="entry name" value="P-loop containing nucleotide triphosphate hydrolases"/>
    <property type="match status" value="2"/>
</dbReference>
<reference evidence="9" key="1">
    <citation type="submission" date="2022-08" db="EMBL/GenBank/DDBJ databases">
        <authorList>
            <person name="Gutierrez-Valencia J."/>
        </authorList>
    </citation>
    <scope>NUCLEOTIDE SEQUENCE</scope>
</reference>
<dbReference type="PANTHER" id="PTHR11711">
    <property type="entry name" value="ADP RIBOSYLATION FACTOR-RELATED"/>
    <property type="match status" value="1"/>
</dbReference>
<keyword evidence="8" id="KW-0460">Magnesium</keyword>
<dbReference type="GO" id="GO:0046872">
    <property type="term" value="F:metal ion binding"/>
    <property type="evidence" value="ECO:0007669"/>
    <property type="project" value="UniProtKB-KW"/>
</dbReference>
<proteinExistence type="inferred from homology"/>
<dbReference type="GO" id="GO:0016192">
    <property type="term" value="P:vesicle-mediated transport"/>
    <property type="evidence" value="ECO:0007669"/>
    <property type="project" value="UniProtKB-KW"/>
</dbReference>
<protein>
    <recommendedName>
        <fullName evidence="11">ADP-ribosylation factor</fullName>
    </recommendedName>
</protein>
<keyword evidence="10" id="KW-1185">Reference proteome</keyword>
<dbReference type="EMBL" id="CAMGYJ010000007">
    <property type="protein sequence ID" value="CAI0445743.1"/>
    <property type="molecule type" value="Genomic_DNA"/>
</dbReference>
<dbReference type="GO" id="GO:0005525">
    <property type="term" value="F:GTP binding"/>
    <property type="evidence" value="ECO:0007669"/>
    <property type="project" value="UniProtKB-KW"/>
</dbReference>
<keyword evidence="4" id="KW-0931">ER-Golgi transport</keyword>
<feature type="binding site" evidence="8">
    <location>
        <position position="48"/>
    </location>
    <ligand>
        <name>Mg(2+)</name>
        <dbReference type="ChEBI" id="CHEBI:18420"/>
    </ligand>
</feature>
<dbReference type="AlphaFoldDB" id="A0AAV0MHY2"/>
<evidence type="ECO:0000313" key="9">
    <source>
        <dbReference type="EMBL" id="CAI0445743.1"/>
    </source>
</evidence>
<dbReference type="Proteomes" id="UP001154282">
    <property type="component" value="Unassembled WGS sequence"/>
</dbReference>
<dbReference type="InterPro" id="IPR006689">
    <property type="entry name" value="Small_GTPase_ARF/SAR"/>
</dbReference>
<evidence type="ECO:0000313" key="10">
    <source>
        <dbReference type="Proteomes" id="UP001154282"/>
    </source>
</evidence>
<evidence type="ECO:0000256" key="4">
    <source>
        <dbReference type="ARBA" id="ARBA00022892"/>
    </source>
</evidence>
<evidence type="ECO:0008006" key="11">
    <source>
        <dbReference type="Google" id="ProtNLM"/>
    </source>
</evidence>
<evidence type="ECO:0000256" key="5">
    <source>
        <dbReference type="ARBA" id="ARBA00022927"/>
    </source>
</evidence>
<gene>
    <name evidence="9" type="ORF">LITE_LOCUS28705</name>
</gene>
<dbReference type="SUPFAM" id="SSF52540">
    <property type="entry name" value="P-loop containing nucleoside triphosphate hydrolases"/>
    <property type="match status" value="1"/>
</dbReference>
<keyword evidence="5" id="KW-0653">Protein transport</keyword>
<keyword evidence="8" id="KW-0479">Metal-binding</keyword>
<comment type="similarity">
    <text evidence="1">Belongs to the small GTPase superfamily. Arf family.</text>
</comment>
<feature type="binding site" evidence="8">
    <location>
        <position position="31"/>
    </location>
    <ligand>
        <name>Mg(2+)</name>
        <dbReference type="ChEBI" id="CHEBI:18420"/>
    </ligand>
</feature>
<name>A0AAV0MHY2_9ROSI</name>
<evidence type="ECO:0000256" key="8">
    <source>
        <dbReference type="PIRSR" id="PIRSR606689-2"/>
    </source>
</evidence>
<feature type="binding site" evidence="7">
    <location>
        <begin position="24"/>
        <end position="31"/>
    </location>
    <ligand>
        <name>GTP</name>
        <dbReference type="ChEBI" id="CHEBI:37565"/>
    </ligand>
</feature>
<comment type="caution">
    <text evidence="9">The sequence shown here is derived from an EMBL/GenBank/DDBJ whole genome shotgun (WGS) entry which is preliminary data.</text>
</comment>
<keyword evidence="3 7" id="KW-0547">Nucleotide-binding</keyword>
<accession>A0AAV0MHY2</accession>
<keyword evidence="5" id="KW-0813">Transport</keyword>
<keyword evidence="2" id="KW-0449">Lipoprotein</keyword>
<dbReference type="Pfam" id="PF00025">
    <property type="entry name" value="Arf"/>
    <property type="match status" value="2"/>
</dbReference>
<dbReference type="GO" id="GO:0003924">
    <property type="term" value="F:GTPase activity"/>
    <property type="evidence" value="ECO:0007669"/>
    <property type="project" value="InterPro"/>
</dbReference>
<evidence type="ECO:0000256" key="2">
    <source>
        <dbReference type="ARBA" id="ARBA00022707"/>
    </source>
</evidence>
<evidence type="ECO:0000256" key="1">
    <source>
        <dbReference type="ARBA" id="ARBA00010290"/>
    </source>
</evidence>
<dbReference type="SMART" id="SM00177">
    <property type="entry name" value="ARF"/>
    <property type="match status" value="1"/>
</dbReference>